<dbReference type="Proteomes" id="UP000198623">
    <property type="component" value="Unassembled WGS sequence"/>
</dbReference>
<name>A0A1I2LR72_9GAMM</name>
<dbReference type="EMBL" id="FOOU01000001">
    <property type="protein sequence ID" value="SFF80919.1"/>
    <property type="molecule type" value="Genomic_DNA"/>
</dbReference>
<dbReference type="GO" id="GO:0034040">
    <property type="term" value="F:ATPase-coupled lipid transmembrane transporter activity"/>
    <property type="evidence" value="ECO:0007669"/>
    <property type="project" value="TreeGrafter"/>
</dbReference>
<dbReference type="OrthoDB" id="6336411at2"/>
<proteinExistence type="predicted"/>
<evidence type="ECO:0000256" key="2">
    <source>
        <dbReference type="ARBA" id="ARBA00022692"/>
    </source>
</evidence>
<dbReference type="RefSeq" id="WP_090723134.1">
    <property type="nucleotide sequence ID" value="NZ_FOOU01000001.1"/>
</dbReference>
<sequence>MPRLVKRYFCLLWQQRTMATLGLLLATITAISGIALLAVSGWFISATALAGLSIAGAHSFNYFAPGAIVRGLSITRTLGRYGERLTTHEATLRVISRLRAELFGELAKHSWQEQPLNNHDASSRLMEDIKHAEALYLSALVPGFVMLLCSLLYLITVSLFVPDIWIWLAPTLCIAVFFMPWLYMHLVLQPQDVLHQQRSQQWSSASSLFNNVRTLILFQRFTHSTQQLQQAASTADYSEQQASRAQQHVMSLSQLILAVQVLVMLWQGLLALSYGYIEGAHLFMLLLLTLGVQEVILTGVNSLANFGLGYTALKRIDYLASNISKKDQRQFVSADATVIKVTQLSYHYPQRQTLIIDKVNTELSAPHWYWITAPSGHGKTTFLHLLMGHLQPSDGTLLIEKSSAEQIGLMPQKIDLLRGTLRYNLCLHQQHSDETLQETLRLVELEHWFQQLPDGFDSWLGEGERMLSGGELKRLGLARLILQDPQILLLDEPTAGIDQLSAARILSKLHHHWKGKLVIINSHDSSLSCSTDKALTLNQLAEGVSEVQKII</sequence>
<evidence type="ECO:0000256" key="7">
    <source>
        <dbReference type="SAM" id="Phobius"/>
    </source>
</evidence>
<keyword evidence="3" id="KW-0547">Nucleotide-binding</keyword>
<dbReference type="GO" id="GO:0005886">
    <property type="term" value="C:plasma membrane"/>
    <property type="evidence" value="ECO:0007669"/>
    <property type="project" value="UniProtKB-SubCell"/>
</dbReference>
<comment type="subcellular location">
    <subcellularLocation>
        <location evidence="1">Cell membrane</location>
        <topology evidence="1">Multi-pass membrane protein</topology>
    </subcellularLocation>
</comment>
<dbReference type="SUPFAM" id="SSF90123">
    <property type="entry name" value="ABC transporter transmembrane region"/>
    <property type="match status" value="1"/>
</dbReference>
<keyword evidence="2 7" id="KW-0812">Transmembrane</keyword>
<dbReference type="STRING" id="1045558.SAMN05216175_101155"/>
<evidence type="ECO:0000313" key="10">
    <source>
        <dbReference type="EMBL" id="SFF80919.1"/>
    </source>
</evidence>
<keyword evidence="5 7" id="KW-1133">Transmembrane helix</keyword>
<feature type="transmembrane region" description="Helical" evidence="7">
    <location>
        <begin position="50"/>
        <end position="72"/>
    </location>
</feature>
<dbReference type="InterPro" id="IPR003439">
    <property type="entry name" value="ABC_transporter-like_ATP-bd"/>
</dbReference>
<dbReference type="PROSITE" id="PS50929">
    <property type="entry name" value="ABC_TM1F"/>
    <property type="match status" value="1"/>
</dbReference>
<keyword evidence="6 7" id="KW-0472">Membrane</keyword>
<reference evidence="11" key="1">
    <citation type="submission" date="2016-10" db="EMBL/GenBank/DDBJ databases">
        <authorList>
            <person name="Varghese N."/>
            <person name="Submissions S."/>
        </authorList>
    </citation>
    <scope>NUCLEOTIDE SEQUENCE [LARGE SCALE GENOMIC DNA]</scope>
    <source>
        <strain evidence="11">CGMCC 1.10971</strain>
    </source>
</reference>
<dbReference type="InterPro" id="IPR027417">
    <property type="entry name" value="P-loop_NTPase"/>
</dbReference>
<evidence type="ECO:0000256" key="4">
    <source>
        <dbReference type="ARBA" id="ARBA00022840"/>
    </source>
</evidence>
<evidence type="ECO:0000256" key="1">
    <source>
        <dbReference type="ARBA" id="ARBA00004651"/>
    </source>
</evidence>
<dbReference type="InterPro" id="IPR017871">
    <property type="entry name" value="ABC_transporter-like_CS"/>
</dbReference>
<feature type="domain" description="ABC transmembrane type-1" evidence="9">
    <location>
        <begin position="21"/>
        <end position="308"/>
    </location>
</feature>
<organism evidence="10 11">
    <name type="scientific">Neptunomonas qingdaonensis</name>
    <dbReference type="NCBI Taxonomy" id="1045558"/>
    <lineage>
        <taxon>Bacteria</taxon>
        <taxon>Pseudomonadati</taxon>
        <taxon>Pseudomonadota</taxon>
        <taxon>Gammaproteobacteria</taxon>
        <taxon>Oceanospirillales</taxon>
        <taxon>Oceanospirillaceae</taxon>
        <taxon>Neptunomonas</taxon>
    </lineage>
</organism>
<dbReference type="Pfam" id="PF00005">
    <property type="entry name" value="ABC_tran"/>
    <property type="match status" value="1"/>
</dbReference>
<dbReference type="PROSITE" id="PS50893">
    <property type="entry name" value="ABC_TRANSPORTER_2"/>
    <property type="match status" value="1"/>
</dbReference>
<feature type="transmembrane region" description="Helical" evidence="7">
    <location>
        <begin position="21"/>
        <end position="44"/>
    </location>
</feature>
<dbReference type="GO" id="GO:0005524">
    <property type="term" value="F:ATP binding"/>
    <property type="evidence" value="ECO:0007669"/>
    <property type="project" value="UniProtKB-KW"/>
</dbReference>
<feature type="transmembrane region" description="Helical" evidence="7">
    <location>
        <begin position="255"/>
        <end position="277"/>
    </location>
</feature>
<evidence type="ECO:0000256" key="5">
    <source>
        <dbReference type="ARBA" id="ARBA00022989"/>
    </source>
</evidence>
<dbReference type="Gene3D" id="3.40.50.300">
    <property type="entry name" value="P-loop containing nucleotide triphosphate hydrolases"/>
    <property type="match status" value="1"/>
</dbReference>
<keyword evidence="11" id="KW-1185">Reference proteome</keyword>
<feature type="transmembrane region" description="Helical" evidence="7">
    <location>
        <begin position="134"/>
        <end position="158"/>
    </location>
</feature>
<accession>A0A1I2LR72</accession>
<dbReference type="InterPro" id="IPR011527">
    <property type="entry name" value="ABC1_TM_dom"/>
</dbReference>
<dbReference type="InterPro" id="IPR003593">
    <property type="entry name" value="AAA+_ATPase"/>
</dbReference>
<dbReference type="InterPro" id="IPR039421">
    <property type="entry name" value="Type_1_exporter"/>
</dbReference>
<dbReference type="SUPFAM" id="SSF52540">
    <property type="entry name" value="P-loop containing nucleoside triphosphate hydrolases"/>
    <property type="match status" value="1"/>
</dbReference>
<evidence type="ECO:0000259" key="8">
    <source>
        <dbReference type="PROSITE" id="PS50893"/>
    </source>
</evidence>
<evidence type="ECO:0000256" key="3">
    <source>
        <dbReference type="ARBA" id="ARBA00022741"/>
    </source>
</evidence>
<dbReference type="PANTHER" id="PTHR24221:SF653">
    <property type="entry name" value="TRANSPORT ATP-BINDING PROTEIN CYDC"/>
    <property type="match status" value="1"/>
</dbReference>
<dbReference type="Gene3D" id="1.20.1560.10">
    <property type="entry name" value="ABC transporter type 1, transmembrane domain"/>
    <property type="match status" value="1"/>
</dbReference>
<dbReference type="PANTHER" id="PTHR24221">
    <property type="entry name" value="ATP-BINDING CASSETTE SUB-FAMILY B"/>
    <property type="match status" value="1"/>
</dbReference>
<dbReference type="InterPro" id="IPR036640">
    <property type="entry name" value="ABC1_TM_sf"/>
</dbReference>
<evidence type="ECO:0000313" key="11">
    <source>
        <dbReference type="Proteomes" id="UP000198623"/>
    </source>
</evidence>
<dbReference type="GO" id="GO:0140359">
    <property type="term" value="F:ABC-type transporter activity"/>
    <property type="evidence" value="ECO:0007669"/>
    <property type="project" value="InterPro"/>
</dbReference>
<evidence type="ECO:0000256" key="6">
    <source>
        <dbReference type="ARBA" id="ARBA00023136"/>
    </source>
</evidence>
<dbReference type="PROSITE" id="PS00211">
    <property type="entry name" value="ABC_TRANSPORTER_1"/>
    <property type="match status" value="1"/>
</dbReference>
<dbReference type="AlphaFoldDB" id="A0A1I2LR72"/>
<dbReference type="SMART" id="SM00382">
    <property type="entry name" value="AAA"/>
    <property type="match status" value="1"/>
</dbReference>
<gene>
    <name evidence="10" type="ORF">SAMN05216175_101155</name>
</gene>
<evidence type="ECO:0000259" key="9">
    <source>
        <dbReference type="PROSITE" id="PS50929"/>
    </source>
</evidence>
<keyword evidence="4 10" id="KW-0067">ATP-binding</keyword>
<feature type="transmembrane region" description="Helical" evidence="7">
    <location>
        <begin position="164"/>
        <end position="188"/>
    </location>
</feature>
<protein>
    <submittedName>
        <fullName evidence="10">ATP-binding cassette, subfamily C, CydC</fullName>
    </submittedName>
</protein>
<dbReference type="GO" id="GO:0016887">
    <property type="term" value="F:ATP hydrolysis activity"/>
    <property type="evidence" value="ECO:0007669"/>
    <property type="project" value="InterPro"/>
</dbReference>
<feature type="domain" description="ABC transporter" evidence="8">
    <location>
        <begin position="339"/>
        <end position="551"/>
    </location>
</feature>